<protein>
    <submittedName>
        <fullName evidence="1">SMI1/KNR4 family protein</fullName>
    </submittedName>
</protein>
<dbReference type="Pfam" id="PF14568">
    <property type="entry name" value="SUKH_6"/>
    <property type="match status" value="1"/>
</dbReference>
<dbReference type="Gene3D" id="3.40.1580.10">
    <property type="entry name" value="SMI1/KNR4-like"/>
    <property type="match status" value="1"/>
</dbReference>
<dbReference type="OrthoDB" id="6876781at2"/>
<reference evidence="1 2" key="1">
    <citation type="journal article" date="2018" name="BMC Genomics">
        <title>High genomic variability in the plant pathogenic bacterium Pectobacterium parmentieri deciphered from de novo assembled complete genomes.</title>
        <authorList>
            <person name="Zoledowska S."/>
            <person name="Motyka-Pomagruk A."/>
            <person name="Sledz W."/>
            <person name="Mengoni A."/>
            <person name="Lojkowska E."/>
        </authorList>
    </citation>
    <scope>NUCLEOTIDE SEQUENCE [LARGE SCALE GENOMIC DNA]</scope>
    <source>
        <strain evidence="1 2">IFB5626</strain>
    </source>
</reference>
<proteinExistence type="predicted"/>
<dbReference type="InterPro" id="IPR037883">
    <property type="entry name" value="Knr4/Smi1-like_sf"/>
</dbReference>
<comment type="caution">
    <text evidence="1">The sequence shown here is derived from an EMBL/GenBank/DDBJ whole genome shotgun (WGS) entry which is preliminary data.</text>
</comment>
<dbReference type="EMBL" id="PSZG01000001">
    <property type="protein sequence ID" value="RKO78234.1"/>
    <property type="molecule type" value="Genomic_DNA"/>
</dbReference>
<accession>A0A8B3FHV0</accession>
<evidence type="ECO:0000313" key="1">
    <source>
        <dbReference type="EMBL" id="RKO78234.1"/>
    </source>
</evidence>
<evidence type="ECO:0000313" key="2">
    <source>
        <dbReference type="Proteomes" id="UP000269665"/>
    </source>
</evidence>
<organism evidence="1 2">
    <name type="scientific">Pectobacterium parmentieri</name>
    <dbReference type="NCBI Taxonomy" id="1905730"/>
    <lineage>
        <taxon>Bacteria</taxon>
        <taxon>Pseudomonadati</taxon>
        <taxon>Pseudomonadota</taxon>
        <taxon>Gammaproteobacteria</taxon>
        <taxon>Enterobacterales</taxon>
        <taxon>Pectobacteriaceae</taxon>
        <taxon>Pectobacterium</taxon>
    </lineage>
</organism>
<sequence>MINTAGIYMNTEKFVKIVDYVRNEKPNWFLTEDNFLAKKEDVMVVEREVNGSLPDEFVFFSLKYKSGYFSFLNIYSLSPSSEWYILIKNREYQSVPECFLSFSDDETGGYYGFLKDNGHYSNNVYFYDSSSNESPISMEKNFFDFVIDKAFQPDHFKLTLPEV</sequence>
<name>A0A8B3FHV0_PECPM</name>
<dbReference type="AlphaFoldDB" id="A0A8B3FHV0"/>
<dbReference type="SUPFAM" id="SSF160631">
    <property type="entry name" value="SMI1/KNR4-like"/>
    <property type="match status" value="1"/>
</dbReference>
<dbReference type="Proteomes" id="UP000269665">
    <property type="component" value="Unassembled WGS sequence"/>
</dbReference>
<gene>
    <name evidence="1" type="ORF">C5E00_16305</name>
</gene>